<reference evidence="4 5" key="1">
    <citation type="journal article" date="2010" name="Nat. Biotechnol.">
        <title>Genome sequence of the model mushroom Schizophyllum commune.</title>
        <authorList>
            <person name="Ohm R.A."/>
            <person name="de Jong J.F."/>
            <person name="Lugones L.G."/>
            <person name="Aerts A."/>
            <person name="Kothe E."/>
            <person name="Stajich J.E."/>
            <person name="de Vries R.P."/>
            <person name="Record E."/>
            <person name="Levasseur A."/>
            <person name="Baker S.E."/>
            <person name="Bartholomew K.A."/>
            <person name="Coutinho P.M."/>
            <person name="Erdmann S."/>
            <person name="Fowler T.J."/>
            <person name="Gathman A.C."/>
            <person name="Lombard V."/>
            <person name="Henrissat B."/>
            <person name="Knabe N."/>
            <person name="Kuees U."/>
            <person name="Lilly W.W."/>
            <person name="Lindquist E."/>
            <person name="Lucas S."/>
            <person name="Magnuson J.K."/>
            <person name="Piumi F."/>
            <person name="Raudaskoski M."/>
            <person name="Salamov A."/>
            <person name="Schmutz J."/>
            <person name="Schwarze F.W.M.R."/>
            <person name="vanKuyk P.A."/>
            <person name="Horton J.S."/>
            <person name="Grigoriev I.V."/>
            <person name="Woesten H.A.B."/>
        </authorList>
    </citation>
    <scope>NUCLEOTIDE SEQUENCE [LARGE SCALE GENOMIC DNA]</scope>
    <source>
        <strain evidence="5">H4-8 / FGSC 9210</strain>
    </source>
</reference>
<name>D8PLC5_SCHCM</name>
<evidence type="ECO:0000259" key="3">
    <source>
        <dbReference type="Pfam" id="PF20153"/>
    </source>
</evidence>
<evidence type="ECO:0000256" key="1">
    <source>
        <dbReference type="SAM" id="MobiDB-lite"/>
    </source>
</evidence>
<feature type="compositionally biased region" description="Polar residues" evidence="1">
    <location>
        <begin position="1"/>
        <end position="13"/>
    </location>
</feature>
<accession>D8PLC5</accession>
<keyword evidence="2" id="KW-0812">Transmembrane</keyword>
<proteinExistence type="predicted"/>
<dbReference type="InterPro" id="IPR045338">
    <property type="entry name" value="DUF6535"/>
</dbReference>
<dbReference type="Proteomes" id="UP000007431">
    <property type="component" value="Unassembled WGS sequence"/>
</dbReference>
<dbReference type="EMBL" id="GL377302">
    <property type="protein sequence ID" value="EFJ02005.1"/>
    <property type="molecule type" value="Genomic_DNA"/>
</dbReference>
<dbReference type="GeneID" id="9588768"/>
<organism evidence="5">
    <name type="scientific">Schizophyllum commune (strain H4-8 / FGSC 9210)</name>
    <name type="common">Split gill fungus</name>
    <dbReference type="NCBI Taxonomy" id="578458"/>
    <lineage>
        <taxon>Eukaryota</taxon>
        <taxon>Fungi</taxon>
        <taxon>Dikarya</taxon>
        <taxon>Basidiomycota</taxon>
        <taxon>Agaricomycotina</taxon>
        <taxon>Agaricomycetes</taxon>
        <taxon>Agaricomycetidae</taxon>
        <taxon>Agaricales</taxon>
        <taxon>Schizophyllaceae</taxon>
        <taxon>Schizophyllum</taxon>
    </lineage>
</organism>
<dbReference type="AlphaFoldDB" id="D8PLC5"/>
<keyword evidence="2" id="KW-0472">Membrane</keyword>
<feature type="transmembrane region" description="Helical" evidence="2">
    <location>
        <begin position="99"/>
        <end position="121"/>
    </location>
</feature>
<feature type="domain" description="DUF6535" evidence="3">
    <location>
        <begin position="94"/>
        <end position="222"/>
    </location>
</feature>
<dbReference type="InParanoid" id="D8PLC5"/>
<dbReference type="Pfam" id="PF20153">
    <property type="entry name" value="DUF6535"/>
    <property type="match status" value="1"/>
</dbReference>
<protein>
    <recommendedName>
        <fullName evidence="3">DUF6535 domain-containing protein</fullName>
    </recommendedName>
</protein>
<evidence type="ECO:0000313" key="5">
    <source>
        <dbReference type="Proteomes" id="UP000007431"/>
    </source>
</evidence>
<feature type="region of interest" description="Disordered" evidence="1">
    <location>
        <begin position="1"/>
        <end position="27"/>
    </location>
</feature>
<keyword evidence="2" id="KW-1133">Transmembrane helix</keyword>
<gene>
    <name evidence="4" type="ORF">SCHCODRAFT_230964</name>
</gene>
<dbReference type="KEGG" id="scm:SCHCO_02540700"/>
<dbReference type="HOGENOM" id="CLU_874811_0_0_1"/>
<feature type="transmembrane region" description="Helical" evidence="2">
    <location>
        <begin position="300"/>
        <end position="317"/>
    </location>
</feature>
<dbReference type="OrthoDB" id="10493558at2759"/>
<feature type="transmembrane region" description="Helical" evidence="2">
    <location>
        <begin position="188"/>
        <end position="207"/>
    </location>
</feature>
<dbReference type="RefSeq" id="XP_003036907.1">
    <property type="nucleotide sequence ID" value="XM_003036861.1"/>
</dbReference>
<keyword evidence="5" id="KW-1185">Reference proteome</keyword>
<evidence type="ECO:0000313" key="4">
    <source>
        <dbReference type="EMBL" id="EFJ02005.1"/>
    </source>
</evidence>
<dbReference type="VEuPathDB" id="FungiDB:SCHCODRAFT_02540700"/>
<sequence length="318" mass="34069">MQQATHTLASSSDVEYEASGSKSTADSMQQAPDILIATNGSSNAASDSTLATLPASNAPATSEHIPQASLPWPDLIFVKLFADHHPAPCYRLCEEVDTLLLWAFLLSMIHAAFVVVGLQGLTKQPEGLPTEYLREILALVNNSRATMNSTAAATLEPALIALEGLLVERQNVTGLAHDVHVGVNDLNVFWLAGLALSLAALLVGMMCRQWLGELVCARSAHGSSNSPHSAFPTSMNASPISMNASPTPMNKFPSIMYFWIALLLSSALRPCSSLEAWCKSCGSSFGPAFRMHCSSTFRQLCSIIFLAQTLSLPAFYLL</sequence>
<evidence type="ECO:0000256" key="2">
    <source>
        <dbReference type="SAM" id="Phobius"/>
    </source>
</evidence>